<dbReference type="CDD" id="cd08551">
    <property type="entry name" value="Fe-ADH"/>
    <property type="match status" value="1"/>
</dbReference>
<sequence>MWNVPNRILFGHGTAAETGTYLESFGAERALIVTDEGVRAAGVLDPVLDAIEDAGKDYAVFDGVVPDPTDTVVHEAAEMYDKADADMLIGIGGGSSMDTAKAASILATNGGHILNYEGVSNVEYDTPPTIYMPTTSGSGSEVGHWCIVRDSETDIKEEIGDVELLADLALIDPQLTASAPAPVKAATGMDVLTHAIEAFVSIKAQSQTSSLALDSIEKVGKYLPRAVEYRGGDDEALGKMARASSQAGMAFNGAGLGAVHAISHQVGGKFGVPHGLINAIVLPYVMEYNLPQVPEKFVAVAERLGEDIDHNAPVRREAYKAVRAARELGDSVRIPETLADTDAERDAIPELAANALNDGSLTGNPRQTRQEDIETILGRAFDGELEYRNVL</sequence>
<dbReference type="Gene3D" id="3.40.50.1970">
    <property type="match status" value="1"/>
</dbReference>
<dbReference type="PANTHER" id="PTHR11496">
    <property type="entry name" value="ALCOHOL DEHYDROGENASE"/>
    <property type="match status" value="1"/>
</dbReference>
<protein>
    <submittedName>
        <fullName evidence="6">Iron-containing alcohol dehydrogenase</fullName>
    </submittedName>
</protein>
<evidence type="ECO:0000256" key="2">
    <source>
        <dbReference type="ARBA" id="ARBA00023002"/>
    </source>
</evidence>
<dbReference type="InterPro" id="IPR056798">
    <property type="entry name" value="ADH_Fe_C"/>
</dbReference>
<dbReference type="FunFam" id="1.20.1090.10:FF:000001">
    <property type="entry name" value="Aldehyde-alcohol dehydrogenase"/>
    <property type="match status" value="1"/>
</dbReference>
<evidence type="ECO:0000256" key="3">
    <source>
        <dbReference type="ARBA" id="ARBA00023027"/>
    </source>
</evidence>
<evidence type="ECO:0000259" key="4">
    <source>
        <dbReference type="Pfam" id="PF00465"/>
    </source>
</evidence>
<keyword evidence="3" id="KW-0520">NAD</keyword>
<feature type="domain" description="Alcohol dehydrogenase iron-type/glycerol dehydrogenase GldA" evidence="4">
    <location>
        <begin position="5"/>
        <end position="173"/>
    </location>
</feature>
<dbReference type="OMA" id="NLMGAGC"/>
<dbReference type="InterPro" id="IPR039697">
    <property type="entry name" value="Alcohol_dehydrogenase_Fe"/>
</dbReference>
<dbReference type="PANTHER" id="PTHR11496:SF102">
    <property type="entry name" value="ALCOHOL DEHYDROGENASE 4"/>
    <property type="match status" value="1"/>
</dbReference>
<evidence type="ECO:0000259" key="5">
    <source>
        <dbReference type="Pfam" id="PF25137"/>
    </source>
</evidence>
<reference evidence="6 7" key="1">
    <citation type="submission" date="2018-12" db="EMBL/GenBank/DDBJ databases">
        <title>Genome analysis provides insights into bioremediation potentialities of Halogeometricum borinquense strain N11.</title>
        <authorList>
            <person name="Najjari A."/>
            <person name="Youssef N."/>
            <person name="Fhoula I."/>
            <person name="Ben Dhia O."/>
            <person name="Mahjoubi M."/>
            <person name="Ouzari H.I."/>
            <person name="Cherif A."/>
        </authorList>
    </citation>
    <scope>NUCLEOTIDE SEQUENCE [LARGE SCALE GENOMIC DNA]</scope>
    <source>
        <strain evidence="6 7">N11</strain>
    </source>
</reference>
<evidence type="ECO:0000313" key="6">
    <source>
        <dbReference type="EMBL" id="RYJ08729.1"/>
    </source>
</evidence>
<name>A0A482T9U2_9EURY</name>
<dbReference type="Pfam" id="PF00465">
    <property type="entry name" value="Fe-ADH"/>
    <property type="match status" value="1"/>
</dbReference>
<proteinExistence type="inferred from homology"/>
<evidence type="ECO:0000313" key="7">
    <source>
        <dbReference type="Proteomes" id="UP000294028"/>
    </source>
</evidence>
<dbReference type="FunFam" id="3.40.50.1970:FF:000003">
    <property type="entry name" value="Alcohol dehydrogenase, iron-containing"/>
    <property type="match status" value="1"/>
</dbReference>
<dbReference type="InterPro" id="IPR018211">
    <property type="entry name" value="ADH_Fe_CS"/>
</dbReference>
<organism evidence="6 7">
    <name type="scientific">Halogeometricum borinquense</name>
    <dbReference type="NCBI Taxonomy" id="60847"/>
    <lineage>
        <taxon>Archaea</taxon>
        <taxon>Methanobacteriati</taxon>
        <taxon>Methanobacteriota</taxon>
        <taxon>Stenosarchaea group</taxon>
        <taxon>Halobacteria</taxon>
        <taxon>Halobacteriales</taxon>
        <taxon>Haloferacaceae</taxon>
        <taxon>Halogeometricum</taxon>
    </lineage>
</organism>
<feature type="domain" description="Fe-containing alcohol dehydrogenase-like C-terminal" evidence="5">
    <location>
        <begin position="185"/>
        <end position="380"/>
    </location>
</feature>
<keyword evidence="2" id="KW-0560">Oxidoreductase</keyword>
<dbReference type="Proteomes" id="UP000294028">
    <property type="component" value="Unassembled WGS sequence"/>
</dbReference>
<dbReference type="GO" id="GO:0004022">
    <property type="term" value="F:alcohol dehydrogenase (NAD+) activity"/>
    <property type="evidence" value="ECO:0007669"/>
    <property type="project" value="TreeGrafter"/>
</dbReference>
<accession>A0A482T9U2</accession>
<dbReference type="GO" id="GO:0046872">
    <property type="term" value="F:metal ion binding"/>
    <property type="evidence" value="ECO:0007669"/>
    <property type="project" value="InterPro"/>
</dbReference>
<comment type="caution">
    <text evidence="6">The sequence shown here is derived from an EMBL/GenBank/DDBJ whole genome shotgun (WGS) entry which is preliminary data.</text>
</comment>
<dbReference type="Pfam" id="PF25137">
    <property type="entry name" value="ADH_Fe_C"/>
    <property type="match status" value="1"/>
</dbReference>
<gene>
    <name evidence="6" type="ORF">ELS19_17830</name>
</gene>
<evidence type="ECO:0000256" key="1">
    <source>
        <dbReference type="ARBA" id="ARBA00007358"/>
    </source>
</evidence>
<dbReference type="AlphaFoldDB" id="A0A482T9U2"/>
<dbReference type="Gene3D" id="1.20.1090.10">
    <property type="entry name" value="Dehydroquinate synthase-like - alpha domain"/>
    <property type="match status" value="1"/>
</dbReference>
<comment type="similarity">
    <text evidence="1">Belongs to the iron-containing alcohol dehydrogenase family.</text>
</comment>
<dbReference type="EMBL" id="RZHH01000003">
    <property type="protein sequence ID" value="RYJ08729.1"/>
    <property type="molecule type" value="Genomic_DNA"/>
</dbReference>
<dbReference type="InterPro" id="IPR001670">
    <property type="entry name" value="ADH_Fe/GldA"/>
</dbReference>
<dbReference type="PROSITE" id="PS00913">
    <property type="entry name" value="ADH_IRON_1"/>
    <property type="match status" value="1"/>
</dbReference>
<dbReference type="SUPFAM" id="SSF56796">
    <property type="entry name" value="Dehydroquinate synthase-like"/>
    <property type="match status" value="1"/>
</dbReference>